<dbReference type="InterPro" id="IPR016454">
    <property type="entry name" value="Cysteine_dSase"/>
</dbReference>
<dbReference type="InterPro" id="IPR015422">
    <property type="entry name" value="PyrdxlP-dep_Trfase_small"/>
</dbReference>
<evidence type="ECO:0000259" key="9">
    <source>
        <dbReference type="Pfam" id="PF00266"/>
    </source>
</evidence>
<keyword evidence="5" id="KW-0663">Pyridoxal phosphate</keyword>
<keyword evidence="3" id="KW-0808">Transferase</keyword>
<dbReference type="Gene3D" id="3.40.640.10">
    <property type="entry name" value="Type I PLP-dependent aspartate aminotransferase-like (Major domain)"/>
    <property type="match status" value="1"/>
</dbReference>
<evidence type="ECO:0000313" key="10">
    <source>
        <dbReference type="EMBL" id="MDV2684023.1"/>
    </source>
</evidence>
<accession>A0ABU3X809</accession>
<dbReference type="PIRSF" id="PIRSF005572">
    <property type="entry name" value="NifS"/>
    <property type="match status" value="1"/>
</dbReference>
<protein>
    <submittedName>
        <fullName evidence="10">Cysteine desulfurase family protein</fullName>
    </submittedName>
</protein>
<dbReference type="InterPro" id="IPR015424">
    <property type="entry name" value="PyrdxlP-dep_Trfase"/>
</dbReference>
<dbReference type="InterPro" id="IPR015421">
    <property type="entry name" value="PyrdxlP-dep_Trfase_major"/>
</dbReference>
<evidence type="ECO:0000256" key="5">
    <source>
        <dbReference type="ARBA" id="ARBA00022898"/>
    </source>
</evidence>
<comment type="caution">
    <text evidence="10">The sequence shown here is derived from an EMBL/GenBank/DDBJ whole genome shotgun (WGS) entry which is preliminary data.</text>
</comment>
<dbReference type="Gene3D" id="1.10.260.50">
    <property type="match status" value="1"/>
</dbReference>
<dbReference type="PANTHER" id="PTHR11601">
    <property type="entry name" value="CYSTEINE DESULFURYLASE FAMILY MEMBER"/>
    <property type="match status" value="1"/>
</dbReference>
<evidence type="ECO:0000256" key="4">
    <source>
        <dbReference type="ARBA" id="ARBA00022723"/>
    </source>
</evidence>
<gene>
    <name evidence="10" type="ORF">RYX56_06510</name>
</gene>
<dbReference type="SUPFAM" id="SSF53383">
    <property type="entry name" value="PLP-dependent transferases"/>
    <property type="match status" value="1"/>
</dbReference>
<dbReference type="Gene3D" id="3.90.1150.10">
    <property type="entry name" value="Aspartate Aminotransferase, domain 1"/>
    <property type="match status" value="1"/>
</dbReference>
<proteinExistence type="inferred from homology"/>
<keyword evidence="11" id="KW-1185">Reference proteome</keyword>
<evidence type="ECO:0000256" key="7">
    <source>
        <dbReference type="ARBA" id="ARBA00023014"/>
    </source>
</evidence>
<evidence type="ECO:0000256" key="1">
    <source>
        <dbReference type="ARBA" id="ARBA00001933"/>
    </source>
</evidence>
<reference evidence="10 11" key="1">
    <citation type="submission" date="2023-10" db="EMBL/GenBank/DDBJ databases">
        <title>Screening of Alkalihalobacillus lindianensis BZ-TG-R113 and Its Alleviation of Salt Stress on Rapeseed Growth.</title>
        <authorList>
            <person name="Zhao B."/>
            <person name="Guo T."/>
        </authorList>
    </citation>
    <scope>NUCLEOTIDE SEQUENCE [LARGE SCALE GENOMIC DNA]</scope>
    <source>
        <strain evidence="10 11">BZ-TG-R113</strain>
    </source>
</reference>
<feature type="domain" description="Aminotransferase class V" evidence="9">
    <location>
        <begin position="6"/>
        <end position="366"/>
    </location>
</feature>
<keyword evidence="4" id="KW-0479">Metal-binding</keyword>
<dbReference type="InterPro" id="IPR000192">
    <property type="entry name" value="Aminotrans_V_dom"/>
</dbReference>
<keyword evidence="7" id="KW-0411">Iron-sulfur</keyword>
<dbReference type="RefSeq" id="WP_317121242.1">
    <property type="nucleotide sequence ID" value="NZ_JAWJBA010000001.1"/>
</dbReference>
<evidence type="ECO:0000256" key="6">
    <source>
        <dbReference type="ARBA" id="ARBA00023004"/>
    </source>
</evidence>
<evidence type="ECO:0000256" key="2">
    <source>
        <dbReference type="ARBA" id="ARBA00006490"/>
    </source>
</evidence>
<comment type="cofactor">
    <cofactor evidence="1">
        <name>pyridoxal 5'-phosphate</name>
        <dbReference type="ChEBI" id="CHEBI:597326"/>
    </cofactor>
</comment>
<comment type="similarity">
    <text evidence="2">Belongs to the class-V pyridoxal-phosphate-dependent aminotransferase family. NifS/IscS subfamily.</text>
</comment>
<dbReference type="Proteomes" id="UP001287282">
    <property type="component" value="Unassembled WGS sequence"/>
</dbReference>
<sequence length="386" mass="41941">MSKTAYLDNNATTPLRGPVLTKMMPFLKDSYGNPSALYNLGKTAKLAITSSRIKVAALIGAEENQIIFTSGGSEANSTIIKGYCLSKKKKQGHIIVSSIEHPAVLRACDYLKSEHAYEVTLLPINSSGVVSVYDLKNSLQENTVMVSIMMINNELGSLQPIKEIGEVCEEKGIHFHCDAVQAIGKLPVEVKELKLDSLSLSAHKFGGPKGIGALFIADKNSVFPLIHGGGQEFDFRSGTENVAGIVGLGEAASLVHKKEAEITQHFYRLRYEFLKNLNSLDSWTVNGNLDLSYPSTLNLAFNHIRGEALAMMLNLHGISISIGSACSSSSPKQSHVLTSLGLEDQTIKSSVRFSFGYQTSIEEIQYAAKTCIKVVNQLRSLSTQKI</sequence>
<evidence type="ECO:0000256" key="8">
    <source>
        <dbReference type="ARBA" id="ARBA00050776"/>
    </source>
</evidence>
<evidence type="ECO:0000256" key="3">
    <source>
        <dbReference type="ARBA" id="ARBA00022679"/>
    </source>
</evidence>
<dbReference type="Pfam" id="PF00266">
    <property type="entry name" value="Aminotran_5"/>
    <property type="match status" value="1"/>
</dbReference>
<dbReference type="PANTHER" id="PTHR11601:SF34">
    <property type="entry name" value="CYSTEINE DESULFURASE"/>
    <property type="match status" value="1"/>
</dbReference>
<organism evidence="10 11">
    <name type="scientific">Alkalihalophilus lindianensis</name>
    <dbReference type="NCBI Taxonomy" id="1630542"/>
    <lineage>
        <taxon>Bacteria</taxon>
        <taxon>Bacillati</taxon>
        <taxon>Bacillota</taxon>
        <taxon>Bacilli</taxon>
        <taxon>Bacillales</taxon>
        <taxon>Bacillaceae</taxon>
        <taxon>Alkalihalophilus</taxon>
    </lineage>
</organism>
<dbReference type="EMBL" id="JAWJBA010000001">
    <property type="protein sequence ID" value="MDV2684023.1"/>
    <property type="molecule type" value="Genomic_DNA"/>
</dbReference>
<keyword evidence="6" id="KW-0408">Iron</keyword>
<evidence type="ECO:0000313" key="11">
    <source>
        <dbReference type="Proteomes" id="UP001287282"/>
    </source>
</evidence>
<comment type="catalytic activity">
    <reaction evidence="8">
        <text>(sulfur carrier)-H + L-cysteine = (sulfur carrier)-SH + L-alanine</text>
        <dbReference type="Rhea" id="RHEA:43892"/>
        <dbReference type="Rhea" id="RHEA-COMP:14737"/>
        <dbReference type="Rhea" id="RHEA-COMP:14739"/>
        <dbReference type="ChEBI" id="CHEBI:29917"/>
        <dbReference type="ChEBI" id="CHEBI:35235"/>
        <dbReference type="ChEBI" id="CHEBI:57972"/>
        <dbReference type="ChEBI" id="CHEBI:64428"/>
        <dbReference type="EC" id="2.8.1.7"/>
    </reaction>
</comment>
<name>A0ABU3X809_9BACI</name>